<comment type="caution">
    <text evidence="12">The sequence shown here is derived from an EMBL/GenBank/DDBJ whole genome shotgun (WGS) entry which is preliminary data.</text>
</comment>
<evidence type="ECO:0000313" key="13">
    <source>
        <dbReference type="Proteomes" id="UP000053226"/>
    </source>
</evidence>
<dbReference type="EMBL" id="LGAA01000016">
    <property type="protein sequence ID" value="KPD03059.1"/>
    <property type="molecule type" value="Genomic_DNA"/>
</dbReference>
<proteinExistence type="inferred from homology"/>
<dbReference type="GO" id="GO:0000103">
    <property type="term" value="P:sulfate assimilation"/>
    <property type="evidence" value="ECO:0007669"/>
    <property type="project" value="InterPro"/>
</dbReference>
<dbReference type="GO" id="GO:0019344">
    <property type="term" value="P:cysteine biosynthetic process"/>
    <property type="evidence" value="ECO:0007669"/>
    <property type="project" value="UniProtKB-UniRule"/>
</dbReference>
<keyword evidence="4 11" id="KW-0997">Cell inner membrane</keyword>
<accession>A0A0N0Z833</accession>
<evidence type="ECO:0000256" key="9">
    <source>
        <dbReference type="ARBA" id="ARBA00023136"/>
    </source>
</evidence>
<evidence type="ECO:0000256" key="5">
    <source>
        <dbReference type="ARBA" id="ARBA00022605"/>
    </source>
</evidence>
<dbReference type="HAMAP" id="MF_00468">
    <property type="entry name" value="CysZ"/>
    <property type="match status" value="1"/>
</dbReference>
<organism evidence="12 13">
    <name type="scientific">Moellerella wisconsensis ATCC 35017</name>
    <dbReference type="NCBI Taxonomy" id="1354267"/>
    <lineage>
        <taxon>Bacteria</taxon>
        <taxon>Pseudomonadati</taxon>
        <taxon>Pseudomonadota</taxon>
        <taxon>Gammaproteobacteria</taxon>
        <taxon>Enterobacterales</taxon>
        <taxon>Morganellaceae</taxon>
        <taxon>Moellerella</taxon>
    </lineage>
</organism>
<dbReference type="InterPro" id="IPR059112">
    <property type="entry name" value="CysZ/EI24"/>
</dbReference>
<dbReference type="OrthoDB" id="5292355at2"/>
<dbReference type="Pfam" id="PF07264">
    <property type="entry name" value="EI24"/>
    <property type="match status" value="1"/>
</dbReference>
<dbReference type="NCBIfam" id="NF003433">
    <property type="entry name" value="PRK04949.1"/>
    <property type="match status" value="1"/>
</dbReference>
<evidence type="ECO:0000256" key="8">
    <source>
        <dbReference type="ARBA" id="ARBA00023032"/>
    </source>
</evidence>
<evidence type="ECO:0000256" key="11">
    <source>
        <dbReference type="HAMAP-Rule" id="MF_00468"/>
    </source>
</evidence>
<feature type="transmembrane region" description="Helical" evidence="11">
    <location>
        <begin position="72"/>
        <end position="93"/>
    </location>
</feature>
<dbReference type="PANTHER" id="PTHR37468:SF1">
    <property type="entry name" value="SULFATE TRANSPORTER CYSZ"/>
    <property type="match status" value="1"/>
</dbReference>
<dbReference type="AlphaFoldDB" id="A0A0N0Z833"/>
<feature type="transmembrane region" description="Helical" evidence="11">
    <location>
        <begin position="210"/>
        <end position="243"/>
    </location>
</feature>
<keyword evidence="8 11" id="KW-0764">Sulfate transport</keyword>
<evidence type="ECO:0000256" key="6">
    <source>
        <dbReference type="ARBA" id="ARBA00022692"/>
    </source>
</evidence>
<dbReference type="InterPro" id="IPR022985">
    <property type="entry name" value="Sulfate_CysZ"/>
</dbReference>
<dbReference type="PANTHER" id="PTHR37468">
    <property type="entry name" value="SULFATE TRANSPORTER CYSZ"/>
    <property type="match status" value="1"/>
</dbReference>
<keyword evidence="10 11" id="KW-0198">Cysteine biosynthesis</keyword>
<protein>
    <recommendedName>
        <fullName evidence="11">Sulfate transporter CysZ</fullName>
    </recommendedName>
</protein>
<keyword evidence="6 11" id="KW-0812">Transmembrane</keyword>
<keyword evidence="13" id="KW-1185">Reference proteome</keyword>
<feature type="transmembrane region" description="Helical" evidence="11">
    <location>
        <begin position="32"/>
        <end position="52"/>
    </location>
</feature>
<keyword evidence="2 11" id="KW-0813">Transport</keyword>
<evidence type="ECO:0000313" key="12">
    <source>
        <dbReference type="EMBL" id="KPD03059.1"/>
    </source>
</evidence>
<dbReference type="RefSeq" id="WP_053908022.1">
    <property type="nucleotide sequence ID" value="NZ_CAWMUS010000016.1"/>
</dbReference>
<comment type="similarity">
    <text evidence="11">Belongs to the CysZ family.</text>
</comment>
<dbReference type="GO" id="GO:0009675">
    <property type="term" value="F:high-affinity sulfate:proton symporter activity"/>
    <property type="evidence" value="ECO:0007669"/>
    <property type="project" value="TreeGrafter"/>
</dbReference>
<keyword evidence="7 11" id="KW-1133">Transmembrane helix</keyword>
<reference evidence="12 13" key="1">
    <citation type="submission" date="2015-07" db="EMBL/GenBank/DDBJ databases">
        <title>ATOL: Assembling a taxonomically balanced genome-scale reconstruction of the evolutionary history of the Enterobacteriaceae.</title>
        <authorList>
            <person name="Plunkett G.III."/>
            <person name="Neeno-Eckwall E.C."/>
            <person name="Glasner J.D."/>
            <person name="Perna N.T."/>
        </authorList>
    </citation>
    <scope>NUCLEOTIDE SEQUENCE [LARGE SCALE GENOMIC DNA]</scope>
    <source>
        <strain evidence="12 13">ATCC 35017</strain>
    </source>
</reference>
<comment type="subcellular location">
    <subcellularLocation>
        <location evidence="11">Cell inner membrane</location>
        <topology evidence="11">Multi-pass membrane protein</topology>
    </subcellularLocation>
    <subcellularLocation>
        <location evidence="1">Membrane</location>
        <topology evidence="1">Multi-pass membrane protein</topology>
    </subcellularLocation>
</comment>
<evidence type="ECO:0000256" key="2">
    <source>
        <dbReference type="ARBA" id="ARBA00022448"/>
    </source>
</evidence>
<evidence type="ECO:0000256" key="7">
    <source>
        <dbReference type="ARBA" id="ARBA00022989"/>
    </source>
</evidence>
<evidence type="ECO:0000256" key="3">
    <source>
        <dbReference type="ARBA" id="ARBA00022475"/>
    </source>
</evidence>
<sequence>MTHSTNSRQNRSGFYYFAQGWHLVTRPGIKRFVLLPLLANIILLGGAFWWLYSKLGDWIPQLMSYVPHWLQWLDYLIWPLAVLSVLLVFTYFFSTVANIIAAPFNGWLAEKLESELTGIPSPDMGMADLIKDVPRILKREMVKLIYFVPRAIILLLLFLIPGFGQTAAPILWFIFGAWMMAIQYCDYPFDNHRVSFPSMKQALSKDRLNNIQFGGVVSLLTMIPIVNLLIMPVAVCGATAMWVDRYREQHKRF</sequence>
<dbReference type="Proteomes" id="UP000053226">
    <property type="component" value="Unassembled WGS sequence"/>
</dbReference>
<feature type="transmembrane region" description="Helical" evidence="11">
    <location>
        <begin position="144"/>
        <end position="164"/>
    </location>
</feature>
<keyword evidence="3 11" id="KW-1003">Cell membrane</keyword>
<keyword evidence="5 11" id="KW-0028">Amino-acid biosynthesis</keyword>
<evidence type="ECO:0000256" key="1">
    <source>
        <dbReference type="ARBA" id="ARBA00004141"/>
    </source>
</evidence>
<name>A0A0N0Z833_9GAMM</name>
<keyword evidence="9 11" id="KW-0472">Membrane</keyword>
<evidence type="ECO:0000256" key="10">
    <source>
        <dbReference type="ARBA" id="ARBA00023192"/>
    </source>
</evidence>
<gene>
    <name evidence="11" type="primary">cysZ</name>
    <name evidence="12" type="ORF">M992_1547</name>
</gene>
<evidence type="ECO:0000256" key="4">
    <source>
        <dbReference type="ARBA" id="ARBA00022519"/>
    </source>
</evidence>
<dbReference type="GO" id="GO:0005886">
    <property type="term" value="C:plasma membrane"/>
    <property type="evidence" value="ECO:0007669"/>
    <property type="project" value="UniProtKB-SubCell"/>
</dbReference>
<comment type="function">
    <text evidence="11">High affinity, high specificity proton-dependent sulfate transporter, which mediates sulfate uptake. Provides the sulfur source for the cysteine synthesis pathway.</text>
</comment>
<dbReference type="InterPro" id="IPR050480">
    <property type="entry name" value="CysZ-like"/>
</dbReference>